<dbReference type="PANTHER" id="PTHR32071">
    <property type="entry name" value="TRANSCRIPTIONAL REGULATORY PROTEIN"/>
    <property type="match status" value="1"/>
</dbReference>
<proteinExistence type="predicted"/>
<name>V6DFH1_9BACT</name>
<evidence type="ECO:0000256" key="2">
    <source>
        <dbReference type="ARBA" id="ARBA00022840"/>
    </source>
</evidence>
<evidence type="ECO:0000256" key="3">
    <source>
        <dbReference type="SAM" id="Coils"/>
    </source>
</evidence>
<dbReference type="GO" id="GO:0006355">
    <property type="term" value="P:regulation of DNA-templated transcription"/>
    <property type="evidence" value="ECO:0007669"/>
    <property type="project" value="InterPro"/>
</dbReference>
<keyword evidence="4" id="KW-1133">Transmembrane helix</keyword>
<keyword evidence="1" id="KW-0547">Nucleotide-binding</keyword>
<evidence type="ECO:0000259" key="5">
    <source>
        <dbReference type="PROSITE" id="PS50045"/>
    </source>
</evidence>
<feature type="coiled-coil region" evidence="3">
    <location>
        <begin position="468"/>
        <end position="495"/>
    </location>
</feature>
<dbReference type="EMBL" id="HG793133">
    <property type="protein sequence ID" value="CDK30342.1"/>
    <property type="molecule type" value="Genomic_DNA"/>
</dbReference>
<dbReference type="OrthoDB" id="9804019at2"/>
<dbReference type="InterPro" id="IPR027417">
    <property type="entry name" value="P-loop_NTPase"/>
</dbReference>
<sequence>MLYNFNVLYQFSSKVQIIMLKYLKIISSYLSSPELLILTGIFSFSFKLYLLIIIINHSIITKENKKNTFLLIGILLASMIYSDASSVPHYFYKIYIPDLDKRIIAFMARLGWLFFIVQNQTLILFLDNIIQKKFKLRYYHICSLSISIVLFLFQLYFLIFKFNQPILQDFELLMEQRLIQLECLYLVILLVPTFYRITNKIRLQILPKILSHQLKIFIFFLVLPHFFLDLVTNKLIFFSFLDRWNFLNKFAIQSLSSLLISYALYYCSKKMMDLRFLNLKNHVEVKDKFNFINDFKDILEELSFVTTLNELIHITQMFFQRAFKIPISMTKFYVRNVDGEYAIDLSYNLSQNTKLIEQFISKCQNSIDKEYNYIGLFLKKHKIFIKDEIEFSNFYEETEERTQILNFMNGINADIFLPIYDRQNIIAYIIVEQNARVDELFNSAERDQMLVFTSYLSNVINTLRHSNLDALLRHKKELQDELFEKYQEINQYKESIRSFLRSDKDLKVGIVFYKNRKFTYANQSAKDLLNIDINNNSGHALSKCFRQLALQVQEYKVPKTVFTKDGDANKLVLSAIPSLEESSVIIIVHYPEVTDIIKANVNLLKDTSSLDWLLYLETTKSGQLINQLLPGNGENLLDFKINLLSAALSRKATLLNLPQDDLITTVELLHHISLRPNLHLIKLSSEEKNNEVAMELFGINSIFDINETGSDPLLSKLDNIGTLFIENIELLSLETQNQLAEFIVYGYFKRLKSDRKIFSNVRIICSSNKNLETLVAQGQFSKVLYSELNKASISMPSLLLFSDQEIIDLAQGFTDQTINTQTYKTFLSLDSKDKDKLLDQRPISLQDLKDKVQKLIVSKSNKHNIYSESSFDPAYNIVDPVIAKAVRLGKRALKYQELMIALWDKYKNQNKIASLLGVDRSSVCRRCQQYNLK</sequence>
<gene>
    <name evidence="6" type="primary">tyrR</name>
    <name evidence="6" type="ORF">BABL1_gene_1114</name>
</gene>
<dbReference type="KEGG" id="dpb:BABL1_gene_1114"/>
<dbReference type="Gene3D" id="3.40.50.300">
    <property type="entry name" value="P-loop containing nucleotide triphosphate hydrolases"/>
    <property type="match status" value="1"/>
</dbReference>
<feature type="transmembrane region" description="Helical" evidence="4">
    <location>
        <begin position="35"/>
        <end position="56"/>
    </location>
</feature>
<dbReference type="PROSITE" id="PS50045">
    <property type="entry name" value="SIGMA54_INTERACT_4"/>
    <property type="match status" value="1"/>
</dbReference>
<feature type="transmembrane region" description="Helical" evidence="4">
    <location>
        <begin position="103"/>
        <end position="126"/>
    </location>
</feature>
<feature type="transmembrane region" description="Helical" evidence="4">
    <location>
        <begin position="216"/>
        <end position="238"/>
    </location>
</feature>
<keyword evidence="4" id="KW-0812">Transmembrane</keyword>
<dbReference type="AlphaFoldDB" id="V6DFH1"/>
<dbReference type="SUPFAM" id="SSF52540">
    <property type="entry name" value="P-loop containing nucleoside triphosphate hydrolases"/>
    <property type="match status" value="1"/>
</dbReference>
<accession>V6DFH1</accession>
<keyword evidence="7" id="KW-1185">Reference proteome</keyword>
<feature type="transmembrane region" description="Helical" evidence="4">
    <location>
        <begin position="178"/>
        <end position="195"/>
    </location>
</feature>
<organism evidence="6 7">
    <name type="scientific">Candidatus Babela massiliensis</name>
    <dbReference type="NCBI Taxonomy" id="673862"/>
    <lineage>
        <taxon>Bacteria</taxon>
        <taxon>Candidatus Babelota</taxon>
        <taxon>Candidatus Babeliae</taxon>
        <taxon>Candidatus Babeliales</taxon>
        <taxon>Candidatus Babeliaceae</taxon>
        <taxon>Candidatus Babela</taxon>
    </lineage>
</organism>
<dbReference type="GO" id="GO:0003677">
    <property type="term" value="F:DNA binding"/>
    <property type="evidence" value="ECO:0007669"/>
    <property type="project" value="UniProtKB-KW"/>
</dbReference>
<dbReference type="HOGENOM" id="CLU_313686_0_0_7"/>
<evidence type="ECO:0000256" key="4">
    <source>
        <dbReference type="SAM" id="Phobius"/>
    </source>
</evidence>
<reference evidence="6 7" key="1">
    <citation type="journal article" date="2015" name="Biol. Direct">
        <title>Babela massiliensis, a representative of a widespread bacterial phylum with unusual adaptations to parasitism in amoebae.</title>
        <authorList>
            <person name="Pagnier I."/>
            <person name="Yutin N."/>
            <person name="Croce O."/>
            <person name="Makarova K.S."/>
            <person name="Wolf Y.I."/>
            <person name="Benamar S."/>
            <person name="Raoult D."/>
            <person name="Koonin E.V."/>
            <person name="La Scola B."/>
        </authorList>
    </citation>
    <scope>NUCLEOTIDE SEQUENCE [LARGE SCALE GENOMIC DNA]</scope>
    <source>
        <strain evidence="7">BABL1</strain>
    </source>
</reference>
<evidence type="ECO:0000313" key="6">
    <source>
        <dbReference type="EMBL" id="CDK30342.1"/>
    </source>
</evidence>
<feature type="domain" description="Sigma-54 factor interaction" evidence="5">
    <location>
        <begin position="629"/>
        <end position="857"/>
    </location>
</feature>
<evidence type="ECO:0000313" key="7">
    <source>
        <dbReference type="Proteomes" id="UP000018769"/>
    </source>
</evidence>
<dbReference type="STRING" id="673862.BABL1_gene_1114"/>
<evidence type="ECO:0000256" key="1">
    <source>
        <dbReference type="ARBA" id="ARBA00022741"/>
    </source>
</evidence>
<dbReference type="InterPro" id="IPR002078">
    <property type="entry name" value="Sigma_54_int"/>
</dbReference>
<protein>
    <submittedName>
        <fullName evidence="6">Response regulator containing CheY-like receiver, AAA-type ATPase and DNA-binding domains</fullName>
    </submittedName>
</protein>
<keyword evidence="4" id="KW-0472">Membrane</keyword>
<keyword evidence="2" id="KW-0067">ATP-binding</keyword>
<keyword evidence="3" id="KW-0175">Coiled coil</keyword>
<feature type="transmembrane region" description="Helical" evidence="4">
    <location>
        <begin position="138"/>
        <end position="158"/>
    </location>
</feature>
<dbReference type="eggNOG" id="COG3283">
    <property type="taxonomic scope" value="Bacteria"/>
</dbReference>
<keyword evidence="6" id="KW-0238">DNA-binding</keyword>
<dbReference type="Pfam" id="PF00158">
    <property type="entry name" value="Sigma54_activat"/>
    <property type="match status" value="1"/>
</dbReference>
<dbReference type="Proteomes" id="UP000018769">
    <property type="component" value="Chromosome I"/>
</dbReference>
<dbReference type="GO" id="GO:0005524">
    <property type="term" value="F:ATP binding"/>
    <property type="evidence" value="ECO:0007669"/>
    <property type="project" value="UniProtKB-KW"/>
</dbReference>
<feature type="transmembrane region" description="Helical" evidence="4">
    <location>
        <begin position="68"/>
        <end position="91"/>
    </location>
</feature>